<reference evidence="1" key="1">
    <citation type="submission" date="2023-06" db="EMBL/GenBank/DDBJ databases">
        <authorList>
            <person name="Kurt Z."/>
        </authorList>
    </citation>
    <scope>NUCLEOTIDE SEQUENCE</scope>
</reference>
<dbReference type="EMBL" id="CATOUU010000918">
    <property type="protein sequence ID" value="CAI9959515.1"/>
    <property type="molecule type" value="Genomic_DNA"/>
</dbReference>
<dbReference type="EMBL" id="CAXDID020000106">
    <property type="protein sequence ID" value="CAL6028139.1"/>
    <property type="molecule type" value="Genomic_DNA"/>
</dbReference>
<evidence type="ECO:0000313" key="2">
    <source>
        <dbReference type="EMBL" id="CAL6028139.1"/>
    </source>
</evidence>
<keyword evidence="3" id="KW-1185">Reference proteome</keyword>
<gene>
    <name evidence="2" type="ORF">HINF_LOCUS31664</name>
    <name evidence="1" type="ORF">HINF_LOCUS47160</name>
</gene>
<accession>A0AA86UIF1</accession>
<dbReference type="Proteomes" id="UP001642409">
    <property type="component" value="Unassembled WGS sequence"/>
</dbReference>
<proteinExistence type="predicted"/>
<sequence length="107" mass="12134">MKGPPQKLQQLKIANLSNVDVPSSSSSLMNYSSSTFFKKDDKGSISVGSKHEAQILSTNRDVLMQLERVKTVEMYSTNIQKLIFQMFAQQQEQCEKLGKKVKVKHIK</sequence>
<name>A0AA86UIF1_9EUKA</name>
<protein>
    <submittedName>
        <fullName evidence="2">Hypothetical_protein</fullName>
    </submittedName>
</protein>
<dbReference type="AlphaFoldDB" id="A0AA86UIF1"/>
<organism evidence="1">
    <name type="scientific">Hexamita inflata</name>
    <dbReference type="NCBI Taxonomy" id="28002"/>
    <lineage>
        <taxon>Eukaryota</taxon>
        <taxon>Metamonada</taxon>
        <taxon>Diplomonadida</taxon>
        <taxon>Hexamitidae</taxon>
        <taxon>Hexamitinae</taxon>
        <taxon>Hexamita</taxon>
    </lineage>
</organism>
<comment type="caution">
    <text evidence="1">The sequence shown here is derived from an EMBL/GenBank/DDBJ whole genome shotgun (WGS) entry which is preliminary data.</text>
</comment>
<evidence type="ECO:0000313" key="3">
    <source>
        <dbReference type="Proteomes" id="UP001642409"/>
    </source>
</evidence>
<evidence type="ECO:0000313" key="1">
    <source>
        <dbReference type="EMBL" id="CAI9959515.1"/>
    </source>
</evidence>
<reference evidence="2 3" key="2">
    <citation type="submission" date="2024-07" db="EMBL/GenBank/DDBJ databases">
        <authorList>
            <person name="Akdeniz Z."/>
        </authorList>
    </citation>
    <scope>NUCLEOTIDE SEQUENCE [LARGE SCALE GENOMIC DNA]</scope>
</reference>